<evidence type="ECO:0000256" key="4">
    <source>
        <dbReference type="SAM" id="SignalP"/>
    </source>
</evidence>
<reference evidence="5 6" key="1">
    <citation type="submission" date="2020-03" db="EMBL/GenBank/DDBJ databases">
        <title>Genomic Encyclopedia of Type Strains, Phase IV (KMG-IV): sequencing the most valuable type-strain genomes for metagenomic binning, comparative biology and taxonomic classification.</title>
        <authorList>
            <person name="Goeker M."/>
        </authorList>
    </citation>
    <scope>NUCLEOTIDE SEQUENCE [LARGE SCALE GENOMIC DNA]</scope>
    <source>
        <strain evidence="5 6">DSM 4733</strain>
    </source>
</reference>
<dbReference type="EMBL" id="JAASQV010000001">
    <property type="protein sequence ID" value="NIJ63089.1"/>
    <property type="molecule type" value="Genomic_DNA"/>
</dbReference>
<organism evidence="5 6">
    <name type="scientific">Sphingomonas leidyi</name>
    <dbReference type="NCBI Taxonomy" id="68569"/>
    <lineage>
        <taxon>Bacteria</taxon>
        <taxon>Pseudomonadati</taxon>
        <taxon>Pseudomonadota</taxon>
        <taxon>Alphaproteobacteria</taxon>
        <taxon>Sphingomonadales</taxon>
        <taxon>Sphingomonadaceae</taxon>
        <taxon>Sphingomonas</taxon>
    </lineage>
</organism>
<dbReference type="InterPro" id="IPR010258">
    <property type="entry name" value="Conjugal_tfr_TrbG/VirB9/CagX"/>
</dbReference>
<dbReference type="Gene3D" id="2.60.40.2500">
    <property type="match status" value="1"/>
</dbReference>
<keyword evidence="6" id="KW-1185">Reference proteome</keyword>
<dbReference type="Proteomes" id="UP000564677">
    <property type="component" value="Unassembled WGS sequence"/>
</dbReference>
<evidence type="ECO:0000256" key="3">
    <source>
        <dbReference type="SAM" id="MobiDB-lite"/>
    </source>
</evidence>
<comment type="caution">
    <text evidence="5">The sequence shown here is derived from an EMBL/GenBank/DDBJ whole genome shotgun (WGS) entry which is preliminary data.</text>
</comment>
<dbReference type="InterPro" id="IPR014142">
    <property type="entry name" value="TrbG_Ti"/>
</dbReference>
<dbReference type="Pfam" id="PF03524">
    <property type="entry name" value="CagX"/>
    <property type="match status" value="1"/>
</dbReference>
<protein>
    <submittedName>
        <fullName evidence="5">Type IV secretion system protein VirB9</fullName>
    </submittedName>
</protein>
<gene>
    <name evidence="5" type="ORF">FHR20_000020</name>
</gene>
<dbReference type="CDD" id="cd06911">
    <property type="entry name" value="VirB9_CagX_TrbG"/>
    <property type="match status" value="1"/>
</dbReference>
<feature type="signal peptide" evidence="4">
    <location>
        <begin position="1"/>
        <end position="18"/>
    </location>
</feature>
<feature type="compositionally biased region" description="Pro residues" evidence="3">
    <location>
        <begin position="33"/>
        <end position="50"/>
    </location>
</feature>
<dbReference type="InterPro" id="IPR033645">
    <property type="entry name" value="VirB9/CagX/TrbG_C"/>
</dbReference>
<dbReference type="InterPro" id="IPR038161">
    <property type="entry name" value="VirB9/CagX/TrbG_C_sf"/>
</dbReference>
<comment type="similarity">
    <text evidence="1">Belongs to the TrbG/VirB9 family.</text>
</comment>
<evidence type="ECO:0000313" key="5">
    <source>
        <dbReference type="EMBL" id="NIJ63089.1"/>
    </source>
</evidence>
<accession>A0A7X5ZTX5</accession>
<dbReference type="NCBIfam" id="TIGR02775">
    <property type="entry name" value="TrbG_Ti"/>
    <property type="match status" value="1"/>
</dbReference>
<proteinExistence type="inferred from homology"/>
<evidence type="ECO:0000256" key="1">
    <source>
        <dbReference type="ARBA" id="ARBA00006135"/>
    </source>
</evidence>
<feature type="region of interest" description="Disordered" evidence="3">
    <location>
        <begin position="21"/>
        <end position="73"/>
    </location>
</feature>
<dbReference type="RefSeq" id="WP_167297673.1">
    <property type="nucleotide sequence ID" value="NZ_JAASQV010000001.1"/>
</dbReference>
<name>A0A7X5ZTX5_9SPHN</name>
<sequence length="317" mass="34046">MKRILLAASTLAAVPAFAQTSPAEPPHAATASPIPPPPVATNLAPPPPVVRPTAPRRHKPSPPELRVRTANAKATQEPVAPAFVNAVQVYPYGEGVLYRLFAAPERVTDIALQPGEAIVSVAAGDTARWTVGDTTSGTGESKRVHILVKPFAAGLSTNLVITTDRRAYHLQLESTPATAMAALSWTYPQDELIAIRRQQAAAEAARPVAAGLAVEQLNFGYAVTGDRPAWRPLRAFDDGRQTFIEFPASVGVGEAPPLFVIGDRGDAQLVNYRMVGRFYVVDRLFDAAELRLGAKKQAVVRISRAGAERSRRQRRTS</sequence>
<dbReference type="AlphaFoldDB" id="A0A7X5ZTX5"/>
<evidence type="ECO:0000313" key="6">
    <source>
        <dbReference type="Proteomes" id="UP000564677"/>
    </source>
</evidence>
<feature type="chain" id="PRO_5030510275" evidence="4">
    <location>
        <begin position="19"/>
        <end position="317"/>
    </location>
</feature>
<keyword evidence="2 4" id="KW-0732">Signal</keyword>
<evidence type="ECO:0000256" key="2">
    <source>
        <dbReference type="ARBA" id="ARBA00022729"/>
    </source>
</evidence>